<gene>
    <name evidence="5" type="primary">mcsB</name>
    <name evidence="9" type="ORF">SAMN02745207_03823</name>
</gene>
<dbReference type="EMBL" id="FQXM01000033">
    <property type="protein sequence ID" value="SHI01621.1"/>
    <property type="molecule type" value="Genomic_DNA"/>
</dbReference>
<keyword evidence="4 5" id="KW-0067">ATP-binding</keyword>
<evidence type="ECO:0000256" key="4">
    <source>
        <dbReference type="ARBA" id="ARBA00022840"/>
    </source>
</evidence>
<feature type="binding site" evidence="5 6">
    <location>
        <position position="112"/>
    </location>
    <ligand>
        <name>ATP</name>
        <dbReference type="ChEBI" id="CHEBI:30616"/>
    </ligand>
</feature>
<evidence type="ECO:0000256" key="7">
    <source>
        <dbReference type="RuleBase" id="RU000505"/>
    </source>
</evidence>
<dbReference type="InterPro" id="IPR022414">
    <property type="entry name" value="ATP-guanido_PTrfase_cat"/>
</dbReference>
<dbReference type="EC" id="2.7.14.1" evidence="5"/>
<dbReference type="PROSITE" id="PS51510">
    <property type="entry name" value="PHOSPHAGEN_KINASE_C"/>
    <property type="match status" value="1"/>
</dbReference>
<evidence type="ECO:0000256" key="5">
    <source>
        <dbReference type="HAMAP-Rule" id="MF_00602"/>
    </source>
</evidence>
<dbReference type="AlphaFoldDB" id="A0A1M5XP92"/>
<dbReference type="InterPro" id="IPR023660">
    <property type="entry name" value="Arg_Kinase"/>
</dbReference>
<evidence type="ECO:0000256" key="3">
    <source>
        <dbReference type="ARBA" id="ARBA00022777"/>
    </source>
</evidence>
<keyword evidence="10" id="KW-1185">Reference proteome</keyword>
<comment type="catalytic activity">
    <reaction evidence="5">
        <text>L-arginyl-[protein] + ATP = N(omega)-phospho-L-arginyl-[protein] + ADP + H(+)</text>
        <dbReference type="Rhea" id="RHEA:43384"/>
        <dbReference type="Rhea" id="RHEA-COMP:10532"/>
        <dbReference type="Rhea" id="RHEA-COMP:10533"/>
        <dbReference type="ChEBI" id="CHEBI:15378"/>
        <dbReference type="ChEBI" id="CHEBI:29965"/>
        <dbReference type="ChEBI" id="CHEBI:30616"/>
        <dbReference type="ChEBI" id="CHEBI:83226"/>
        <dbReference type="ChEBI" id="CHEBI:456216"/>
        <dbReference type="EC" id="2.7.14.1"/>
    </reaction>
</comment>
<dbReference type="OrthoDB" id="9791353at2"/>
<dbReference type="RefSeq" id="WP_073340653.1">
    <property type="nucleotide sequence ID" value="NZ_FQXM01000033.1"/>
</dbReference>
<keyword evidence="2 5" id="KW-0547">Nucleotide-binding</keyword>
<name>A0A1M5XP92_9CLOT</name>
<keyword evidence="1 5" id="KW-0808">Transferase</keyword>
<dbReference type="InterPro" id="IPR022415">
    <property type="entry name" value="ATP-guanido_PTrfase_AS"/>
</dbReference>
<dbReference type="GO" id="GO:0005524">
    <property type="term" value="F:ATP binding"/>
    <property type="evidence" value="ECO:0007669"/>
    <property type="project" value="UniProtKB-UniRule"/>
</dbReference>
<accession>A0A1M5XP92</accession>
<feature type="binding site" evidence="5 6">
    <location>
        <position position="78"/>
    </location>
    <ligand>
        <name>ATP</name>
        <dbReference type="ChEBI" id="CHEBI:30616"/>
    </ligand>
</feature>
<protein>
    <recommendedName>
        <fullName evidence="5">Protein-arginine kinase</fullName>
        <ecNumber evidence="5">2.7.14.1</ecNumber>
    </recommendedName>
</protein>
<evidence type="ECO:0000256" key="2">
    <source>
        <dbReference type="ARBA" id="ARBA00022741"/>
    </source>
</evidence>
<evidence type="ECO:0000313" key="9">
    <source>
        <dbReference type="EMBL" id="SHI01621.1"/>
    </source>
</evidence>
<dbReference type="PANTHER" id="PTHR11547:SF38">
    <property type="entry name" value="ARGININE KINASE 1-RELATED"/>
    <property type="match status" value="1"/>
</dbReference>
<dbReference type="PANTHER" id="PTHR11547">
    <property type="entry name" value="ARGININE OR CREATINE KINASE"/>
    <property type="match status" value="1"/>
</dbReference>
<dbReference type="GO" id="GO:0005615">
    <property type="term" value="C:extracellular space"/>
    <property type="evidence" value="ECO:0007669"/>
    <property type="project" value="TreeGrafter"/>
</dbReference>
<evidence type="ECO:0000256" key="1">
    <source>
        <dbReference type="ARBA" id="ARBA00022679"/>
    </source>
</evidence>
<evidence type="ECO:0000256" key="6">
    <source>
        <dbReference type="PROSITE-ProRule" id="PRU00843"/>
    </source>
</evidence>
<dbReference type="SUPFAM" id="SSF55931">
    <property type="entry name" value="Glutamine synthetase/guanido kinase"/>
    <property type="match status" value="1"/>
</dbReference>
<evidence type="ECO:0000259" key="8">
    <source>
        <dbReference type="PROSITE" id="PS51510"/>
    </source>
</evidence>
<dbReference type="GO" id="GO:1990424">
    <property type="term" value="F:protein arginine kinase activity"/>
    <property type="evidence" value="ECO:0007669"/>
    <property type="project" value="UniProtKB-EC"/>
</dbReference>
<reference evidence="9 10" key="1">
    <citation type="submission" date="2016-11" db="EMBL/GenBank/DDBJ databases">
        <authorList>
            <person name="Jaros S."/>
            <person name="Januszkiewicz K."/>
            <person name="Wedrychowicz H."/>
        </authorList>
    </citation>
    <scope>NUCLEOTIDE SEQUENCE [LARGE SCALE GENOMIC DNA]</scope>
    <source>
        <strain evidence="9 10">DSM 8605</strain>
    </source>
</reference>
<dbReference type="InterPro" id="IPR000749">
    <property type="entry name" value="ATP-guanido_PTrfase"/>
</dbReference>
<dbReference type="NCBIfam" id="NF002194">
    <property type="entry name" value="PRK01059.1-4"/>
    <property type="match status" value="1"/>
</dbReference>
<feature type="domain" description="Phosphagen kinase C-terminal" evidence="8">
    <location>
        <begin position="12"/>
        <end position="241"/>
    </location>
</feature>
<dbReference type="Proteomes" id="UP000184447">
    <property type="component" value="Unassembled WGS sequence"/>
</dbReference>
<dbReference type="GO" id="GO:0046314">
    <property type="term" value="P:phosphocreatine biosynthetic process"/>
    <property type="evidence" value="ECO:0007669"/>
    <property type="project" value="InterPro"/>
</dbReference>
<comment type="caution">
    <text evidence="5">Lacks conserved residue(s) required for the propagation of feature annotation.</text>
</comment>
<comment type="similarity">
    <text evidence="5 6 7">Belongs to the ATP:guanido phosphotransferase family.</text>
</comment>
<feature type="binding site" evidence="5 6">
    <location>
        <begin position="15"/>
        <end position="19"/>
    </location>
    <ligand>
        <name>ATP</name>
        <dbReference type="ChEBI" id="CHEBI:30616"/>
    </ligand>
</feature>
<keyword evidence="3 5" id="KW-0418">Kinase</keyword>
<dbReference type="CDD" id="cd07930">
    <property type="entry name" value="bacterial_phosphagen_kinase"/>
    <property type="match status" value="1"/>
</dbReference>
<organism evidence="9 10">
    <name type="scientific">Clostridium grantii DSM 8605</name>
    <dbReference type="NCBI Taxonomy" id="1121316"/>
    <lineage>
        <taxon>Bacteria</taxon>
        <taxon>Bacillati</taxon>
        <taxon>Bacillota</taxon>
        <taxon>Clostridia</taxon>
        <taxon>Eubacteriales</taxon>
        <taxon>Clostridiaceae</taxon>
        <taxon>Clostridium</taxon>
    </lineage>
</organism>
<proteinExistence type="inferred from homology"/>
<dbReference type="PROSITE" id="PS00112">
    <property type="entry name" value="PHOSPHAGEN_KINASE"/>
    <property type="match status" value="1"/>
</dbReference>
<dbReference type="Gene3D" id="3.30.590.10">
    <property type="entry name" value="Glutamine synthetase/guanido kinase, catalytic domain"/>
    <property type="match status" value="1"/>
</dbReference>
<dbReference type="Pfam" id="PF00217">
    <property type="entry name" value="ATP-gua_Ptrans"/>
    <property type="match status" value="1"/>
</dbReference>
<dbReference type="STRING" id="1121316.SAMN02745207_03823"/>
<comment type="function">
    <text evidence="5">Catalyzes the specific phosphorylation of arginine residues in proteins.</text>
</comment>
<feature type="binding site" evidence="5 6">
    <location>
        <begin position="194"/>
        <end position="199"/>
    </location>
    <ligand>
        <name>ATP</name>
        <dbReference type="ChEBI" id="CHEBI:30616"/>
    </ligand>
</feature>
<evidence type="ECO:0000313" key="10">
    <source>
        <dbReference type="Proteomes" id="UP000184447"/>
    </source>
</evidence>
<feature type="binding site" evidence="5 6">
    <location>
        <begin position="163"/>
        <end position="167"/>
    </location>
    <ligand>
        <name>ATP</name>
        <dbReference type="ChEBI" id="CHEBI:30616"/>
    </ligand>
</feature>
<sequence>MQNWINTQSDNIVLSSRIRLARNLKGIPFPNMLKEEKGKDIVAKIEEAFYNNITEKKYLTYYLWHNNDLMNTAFLEKHLISNNLLKNKEMAAFIMDDLETMSIMINEEDHIRLQSITSGLNLEEAYNYIDKIDDFLEENLDYAFSEELGYITSCPSNLGTGMRASVMIHLPTLTMTNEISGVINDLNQMGMTIRGLYGEGSKPFGNLYQVSNQITLGLKEDEIISKLTAVINGIINREIVCRKKLLKNKQNELKDKVYRSIGILKSAILLKEDECLNMLSDVRMGVEMGIINDISIVKLNKLAIDTQWAIMQSNNDIIKNKNQVSNEELRLIRAKLVKDSLNSNDN</sequence>
<dbReference type="InterPro" id="IPR014746">
    <property type="entry name" value="Gln_synth/guanido_kin_cat_dom"/>
</dbReference>
<dbReference type="HAMAP" id="MF_00602">
    <property type="entry name" value="Prot_Arg_kinase"/>
    <property type="match status" value="1"/>
</dbReference>
<dbReference type="GO" id="GO:0004111">
    <property type="term" value="F:creatine kinase activity"/>
    <property type="evidence" value="ECO:0007669"/>
    <property type="project" value="InterPro"/>
</dbReference>